<dbReference type="GO" id="GO:0016747">
    <property type="term" value="F:acyltransferase activity, transferring groups other than amino-acyl groups"/>
    <property type="evidence" value="ECO:0007669"/>
    <property type="project" value="InterPro"/>
</dbReference>
<reference evidence="2 3" key="1">
    <citation type="submission" date="2014-11" db="EMBL/GenBank/DDBJ databases">
        <title>Genome sequencing of Pantoea rodasii ND03.</title>
        <authorList>
            <person name="Muhamad Yunos N.Y."/>
            <person name="Chan K.-G."/>
        </authorList>
    </citation>
    <scope>NUCLEOTIDE SEQUENCE [LARGE SCALE GENOMIC DNA]</scope>
    <source>
        <strain evidence="2 3">ND03</strain>
    </source>
</reference>
<protein>
    <submittedName>
        <fullName evidence="2">Acetyltransferase</fullName>
    </submittedName>
</protein>
<keyword evidence="2" id="KW-0808">Transferase</keyword>
<dbReference type="SUPFAM" id="SSF55729">
    <property type="entry name" value="Acyl-CoA N-acyltransferases (Nat)"/>
    <property type="match status" value="1"/>
</dbReference>
<evidence type="ECO:0000259" key="1">
    <source>
        <dbReference type="PROSITE" id="PS51186"/>
    </source>
</evidence>
<dbReference type="InterPro" id="IPR000182">
    <property type="entry name" value="GNAT_dom"/>
</dbReference>
<dbReference type="Pfam" id="PF00583">
    <property type="entry name" value="Acetyltransf_1"/>
    <property type="match status" value="1"/>
</dbReference>
<dbReference type="Gene3D" id="3.40.630.30">
    <property type="match status" value="1"/>
</dbReference>
<dbReference type="CDD" id="cd04301">
    <property type="entry name" value="NAT_SF"/>
    <property type="match status" value="1"/>
</dbReference>
<accession>A0A0B1RFC9</accession>
<dbReference type="Proteomes" id="UP000030853">
    <property type="component" value="Unassembled WGS sequence"/>
</dbReference>
<dbReference type="RefSeq" id="WP_039327586.1">
    <property type="nucleotide sequence ID" value="NZ_JTJJ01000006.1"/>
</dbReference>
<feature type="domain" description="N-acetyltransferase" evidence="1">
    <location>
        <begin position="1"/>
        <end position="148"/>
    </location>
</feature>
<proteinExistence type="predicted"/>
<evidence type="ECO:0000313" key="3">
    <source>
        <dbReference type="Proteomes" id="UP000030853"/>
    </source>
</evidence>
<dbReference type="EMBL" id="JTJJ01000006">
    <property type="protein sequence ID" value="KHJ69912.1"/>
    <property type="molecule type" value="Genomic_DNA"/>
</dbReference>
<name>A0A0B1RFC9_9GAMM</name>
<gene>
    <name evidence="2" type="ORF">QU24_01350</name>
</gene>
<evidence type="ECO:0000313" key="2">
    <source>
        <dbReference type="EMBL" id="KHJ69912.1"/>
    </source>
</evidence>
<dbReference type="AlphaFoldDB" id="A0A0B1RFC9"/>
<comment type="caution">
    <text evidence="2">The sequence shown here is derived from an EMBL/GenBank/DDBJ whole genome shotgun (WGS) entry which is preliminary data.</text>
</comment>
<organism evidence="2 3">
    <name type="scientific">Pantoea rodasii</name>
    <dbReference type="NCBI Taxonomy" id="1076549"/>
    <lineage>
        <taxon>Bacteria</taxon>
        <taxon>Pseudomonadati</taxon>
        <taxon>Pseudomonadota</taxon>
        <taxon>Gammaproteobacteria</taxon>
        <taxon>Enterobacterales</taxon>
        <taxon>Erwiniaceae</taxon>
        <taxon>Pantoea</taxon>
    </lineage>
</organism>
<dbReference type="InterPro" id="IPR016181">
    <property type="entry name" value="Acyl_CoA_acyltransferase"/>
</dbReference>
<dbReference type="PROSITE" id="PS51186">
    <property type="entry name" value="GNAT"/>
    <property type="match status" value="1"/>
</dbReference>
<sequence>MLIRTEIGVDAAGIDNLLKRSFATAAEAELVQQLREDGLLTLGVVATDDEGQVLGYAAFSPVTLQGEDRNWVALAPLAVDESVRKQGIAKKLVYEGLDSLNEFSYSAVVVLGDPEFYNPLGFEPAARHGLHCRWLGSEAAFQVYKLADDAFVGAEGLIAFSEPFNRFD</sequence>